<evidence type="ECO:0000313" key="1">
    <source>
        <dbReference type="EMBL" id="SJN44707.1"/>
    </source>
</evidence>
<reference evidence="1 2" key="1">
    <citation type="submission" date="2017-02" db="EMBL/GenBank/DDBJ databases">
        <authorList>
            <person name="Peterson S.W."/>
        </authorList>
    </citation>
    <scope>NUCLEOTIDE SEQUENCE [LARGE SCALE GENOMIC DNA]</scope>
    <source>
        <strain evidence="1 2">42ea</strain>
    </source>
</reference>
<gene>
    <name evidence="1" type="ORF">FM115_10760</name>
</gene>
<dbReference type="PANTHER" id="PTHR42678">
    <property type="entry name" value="AMIDASE"/>
    <property type="match status" value="1"/>
</dbReference>
<accession>A0A1R4KKK7</accession>
<dbReference type="Gene3D" id="3.90.1300.10">
    <property type="entry name" value="Amidase signature (AS) domain"/>
    <property type="match status" value="1"/>
</dbReference>
<name>A0A1R4KKK7_9LACT</name>
<dbReference type="RefSeq" id="WP_212745588.1">
    <property type="nucleotide sequence ID" value="NZ_FUKW01000152.1"/>
</dbReference>
<proteinExistence type="predicted"/>
<dbReference type="EMBL" id="FUKW01000152">
    <property type="protein sequence ID" value="SJN44707.1"/>
    <property type="molecule type" value="Genomic_DNA"/>
</dbReference>
<evidence type="ECO:0000313" key="2">
    <source>
        <dbReference type="Proteomes" id="UP000195611"/>
    </source>
</evidence>
<protein>
    <submittedName>
        <fullName evidence="1">Amidase</fullName>
    </submittedName>
</protein>
<dbReference type="Proteomes" id="UP000195611">
    <property type="component" value="Unassembled WGS sequence"/>
</dbReference>
<dbReference type="PANTHER" id="PTHR42678:SF34">
    <property type="entry name" value="OS04G0183300 PROTEIN"/>
    <property type="match status" value="1"/>
</dbReference>
<dbReference type="InterPro" id="IPR036928">
    <property type="entry name" value="AS_sf"/>
</dbReference>
<dbReference type="AlphaFoldDB" id="A0A1R4KKK7"/>
<sequence length="179" mass="19543">MKKAGAEVVEDISIPSANENWNINVMIYEFKAAVETYLKTIDASIGLHTLNDLINGNRQIGKRALKYGQALFYQAEATSGQLTETAYLKSLVFDQKQSRENGIDAVMDEHNLDAIITPNNAGAMIPAKAGYPSITVPAGYTEAGEPVGMTFTASAYAESVLLECAYAFEQSTKYRRSPF</sequence>
<organism evidence="1 2">
    <name type="scientific">Marinilactibacillus psychrotolerans 42ea</name>
    <dbReference type="NCBI Taxonomy" id="1255609"/>
    <lineage>
        <taxon>Bacteria</taxon>
        <taxon>Bacillati</taxon>
        <taxon>Bacillota</taxon>
        <taxon>Bacilli</taxon>
        <taxon>Lactobacillales</taxon>
        <taxon>Carnobacteriaceae</taxon>
        <taxon>Marinilactibacillus</taxon>
    </lineage>
</organism>
<dbReference type="SUPFAM" id="SSF75304">
    <property type="entry name" value="Amidase signature (AS) enzymes"/>
    <property type="match status" value="1"/>
</dbReference>